<dbReference type="OrthoDB" id="9782387at2"/>
<dbReference type="GO" id="GO:0043365">
    <property type="term" value="F:[formate-C-acetyltransferase]-activating enzyme activity"/>
    <property type="evidence" value="ECO:0007669"/>
    <property type="project" value="InterPro"/>
</dbReference>
<dbReference type="Pfam" id="PF13353">
    <property type="entry name" value="Fer4_12"/>
    <property type="match status" value="1"/>
</dbReference>
<comment type="cofactor">
    <cofactor evidence="1">
        <name>[4Fe-4S] cluster</name>
        <dbReference type="ChEBI" id="CHEBI:49883"/>
    </cofactor>
</comment>
<evidence type="ECO:0000256" key="5">
    <source>
        <dbReference type="ARBA" id="ARBA00023004"/>
    </source>
</evidence>
<keyword evidence="7" id="KW-0614">Plasmid</keyword>
<keyword evidence="6" id="KW-0411">Iron-sulfur</keyword>
<dbReference type="SFLD" id="SFLDF00299">
    <property type="entry name" value="anaerobic_ribonucleoside-triph"/>
    <property type="match status" value="1"/>
</dbReference>
<name>A1VW42_POLNA</name>
<dbReference type="KEGG" id="pna:Pnap_4602"/>
<dbReference type="GO" id="GO:0004748">
    <property type="term" value="F:ribonucleoside-diphosphate reductase activity, thioredoxin disulfide as acceptor"/>
    <property type="evidence" value="ECO:0007669"/>
    <property type="project" value="TreeGrafter"/>
</dbReference>
<keyword evidence="3" id="KW-0949">S-adenosyl-L-methionine</keyword>
<dbReference type="InterPro" id="IPR034457">
    <property type="entry name" value="Organic_radical-activating"/>
</dbReference>
<gene>
    <name evidence="7" type="ordered locus">Pnap_4602</name>
</gene>
<dbReference type="InterPro" id="IPR058240">
    <property type="entry name" value="rSAM_sf"/>
</dbReference>
<dbReference type="Gene3D" id="3.20.20.70">
    <property type="entry name" value="Aldolase class I"/>
    <property type="match status" value="1"/>
</dbReference>
<evidence type="ECO:0000313" key="7">
    <source>
        <dbReference type="EMBL" id="ABM39870.1"/>
    </source>
</evidence>
<dbReference type="RefSeq" id="WP_011798095.1">
    <property type="nucleotide sequence ID" value="NC_008758.1"/>
</dbReference>
<geneLocation type="plasmid" evidence="7 8">
    <name>pPNAP02</name>
</geneLocation>
<dbReference type="InterPro" id="IPR007197">
    <property type="entry name" value="rSAM"/>
</dbReference>
<evidence type="ECO:0000313" key="8">
    <source>
        <dbReference type="Proteomes" id="UP000000644"/>
    </source>
</evidence>
<dbReference type="EMBL" id="CP000531">
    <property type="protein sequence ID" value="ABM39870.1"/>
    <property type="molecule type" value="Genomic_DNA"/>
</dbReference>
<accession>A1VW42</accession>
<organism evidence="7 8">
    <name type="scientific">Polaromonas naphthalenivorans (strain CJ2)</name>
    <dbReference type="NCBI Taxonomy" id="365044"/>
    <lineage>
        <taxon>Bacteria</taxon>
        <taxon>Pseudomonadati</taxon>
        <taxon>Pseudomonadota</taxon>
        <taxon>Betaproteobacteria</taxon>
        <taxon>Burkholderiales</taxon>
        <taxon>Comamonadaceae</taxon>
        <taxon>Polaromonas</taxon>
    </lineage>
</organism>
<proteinExistence type="predicted"/>
<dbReference type="SUPFAM" id="SSF102114">
    <property type="entry name" value="Radical SAM enzymes"/>
    <property type="match status" value="1"/>
</dbReference>
<evidence type="ECO:0000256" key="3">
    <source>
        <dbReference type="ARBA" id="ARBA00022691"/>
    </source>
</evidence>
<keyword evidence="5" id="KW-0408">Iron</keyword>
<keyword evidence="8" id="KW-1185">Reference proteome</keyword>
<evidence type="ECO:0000256" key="6">
    <source>
        <dbReference type="ARBA" id="ARBA00023014"/>
    </source>
</evidence>
<dbReference type="Proteomes" id="UP000000644">
    <property type="component" value="Plasmid pPNAP02"/>
</dbReference>
<dbReference type="GO" id="GO:0046872">
    <property type="term" value="F:metal ion binding"/>
    <property type="evidence" value="ECO:0007669"/>
    <property type="project" value="UniProtKB-KW"/>
</dbReference>
<dbReference type="GO" id="GO:0051539">
    <property type="term" value="F:4 iron, 4 sulfur cluster binding"/>
    <property type="evidence" value="ECO:0007669"/>
    <property type="project" value="UniProtKB-KW"/>
</dbReference>
<dbReference type="AlphaFoldDB" id="A1VW42"/>
<dbReference type="PANTHER" id="PTHR30352">
    <property type="entry name" value="PYRUVATE FORMATE-LYASE-ACTIVATING ENZYME"/>
    <property type="match status" value="1"/>
</dbReference>
<evidence type="ECO:0000256" key="4">
    <source>
        <dbReference type="ARBA" id="ARBA00022723"/>
    </source>
</evidence>
<keyword evidence="2" id="KW-0004">4Fe-4S</keyword>
<dbReference type="SFLD" id="SFLDS00029">
    <property type="entry name" value="Radical_SAM"/>
    <property type="match status" value="1"/>
</dbReference>
<evidence type="ECO:0000256" key="2">
    <source>
        <dbReference type="ARBA" id="ARBA00022485"/>
    </source>
</evidence>
<dbReference type="SFLD" id="SFLDG01063">
    <property type="entry name" value="activating_enzymes__group_1"/>
    <property type="match status" value="1"/>
</dbReference>
<reference evidence="8" key="1">
    <citation type="journal article" date="2009" name="Environ. Microbiol.">
        <title>The genome of Polaromonas naphthalenivorans strain CJ2, isolated from coal tar-contaminated sediment, reveals physiological and metabolic versatility and evolution through extensive horizontal gene transfer.</title>
        <authorList>
            <person name="Yagi J.M."/>
            <person name="Sims D."/>
            <person name="Brettin T."/>
            <person name="Bruce D."/>
            <person name="Madsen E.L."/>
        </authorList>
    </citation>
    <scope>NUCLEOTIDE SEQUENCE [LARGE SCALE GENOMIC DNA]</scope>
    <source>
        <strain evidence="8">CJ2</strain>
        <plasmid evidence="8">Plasmid pPNAP02</plasmid>
    </source>
</reference>
<protein>
    <submittedName>
        <fullName evidence="7">Radical SAM domain protein</fullName>
    </submittedName>
</protein>
<dbReference type="InterPro" id="IPR012837">
    <property type="entry name" value="NrdG"/>
</dbReference>
<keyword evidence="4" id="KW-0479">Metal-binding</keyword>
<evidence type="ECO:0000256" key="1">
    <source>
        <dbReference type="ARBA" id="ARBA00001966"/>
    </source>
</evidence>
<dbReference type="SFLD" id="SFLDG01066">
    <property type="entry name" value="organic_radical-activating_enz"/>
    <property type="match status" value="1"/>
</dbReference>
<dbReference type="HOGENOM" id="CLU_089926_1_0_4"/>
<sequence length="206" mass="22036">MTHAWLNVAAWVPASQAEGPGLRAVLWVQGCEKRCPGCCNPGLLPIVARELVTAASMVDKMIAAKAEFGIEGITFLGGEPLLQAKGLAEVATAAQAAGLSVMVFTGYTVDELTLLALDGAQALLGATDVLVDGPYRADHPDTARSWVGSKNQQFHYLTARYSAAIEVLESGMRDLEIRIGRNGTARINGWPTQMLRKIRYPAAETK</sequence>
<dbReference type="InterPro" id="IPR013785">
    <property type="entry name" value="Aldolase_TIM"/>
</dbReference>
<dbReference type="PANTHER" id="PTHR30352:SF2">
    <property type="entry name" value="ANAEROBIC RIBONUCLEOSIDE-TRIPHOSPHATE REDUCTASE-ACTIVATING PROTEIN"/>
    <property type="match status" value="1"/>
</dbReference>
<dbReference type="eggNOG" id="COG0602">
    <property type="taxonomic scope" value="Bacteria"/>
</dbReference>